<evidence type="ECO:0000313" key="8">
    <source>
        <dbReference type="Proteomes" id="UP000663856"/>
    </source>
</evidence>
<dbReference type="Proteomes" id="UP000663856">
    <property type="component" value="Unassembled WGS sequence"/>
</dbReference>
<proteinExistence type="predicted"/>
<evidence type="ECO:0000313" key="2">
    <source>
        <dbReference type="EMBL" id="CAF2057376.1"/>
    </source>
</evidence>
<evidence type="ECO:0000313" key="1">
    <source>
        <dbReference type="EMBL" id="CAF1159393.1"/>
    </source>
</evidence>
<organism evidence="2 8">
    <name type="scientific">Rotaria magnacalcarata</name>
    <dbReference type="NCBI Taxonomy" id="392030"/>
    <lineage>
        <taxon>Eukaryota</taxon>
        <taxon>Metazoa</taxon>
        <taxon>Spiralia</taxon>
        <taxon>Gnathifera</taxon>
        <taxon>Rotifera</taxon>
        <taxon>Eurotatoria</taxon>
        <taxon>Bdelloidea</taxon>
        <taxon>Philodinida</taxon>
        <taxon>Philodinidae</taxon>
        <taxon>Rotaria</taxon>
    </lineage>
</organism>
<gene>
    <name evidence="5" type="ORF">BYL167_LOCUS8225</name>
    <name evidence="1" type="ORF">CJN711_LOCUS9933</name>
    <name evidence="6" type="ORF">OVN521_LOCUS21589</name>
    <name evidence="4" type="ORF">SMN809_LOCUS6347</name>
    <name evidence="7" type="ORF">UXM345_LOCUS23581</name>
    <name evidence="2" type="ORF">WKI299_LOCUS11442</name>
    <name evidence="3" type="ORF">XDN619_LOCUS30009</name>
</gene>
<evidence type="ECO:0000313" key="7">
    <source>
        <dbReference type="EMBL" id="CAF4124079.1"/>
    </source>
</evidence>
<dbReference type="EMBL" id="CAJNRG010014848">
    <property type="protein sequence ID" value="CAF2158055.1"/>
    <property type="molecule type" value="Genomic_DNA"/>
</dbReference>
<dbReference type="Proteomes" id="UP000663866">
    <property type="component" value="Unassembled WGS sequence"/>
</dbReference>
<dbReference type="EMBL" id="CAJOBG010004512">
    <property type="protein sequence ID" value="CAF4114013.1"/>
    <property type="molecule type" value="Genomic_DNA"/>
</dbReference>
<dbReference type="EMBL" id="CAJOBH010002228">
    <property type="protein sequence ID" value="CAF3896177.1"/>
    <property type="molecule type" value="Genomic_DNA"/>
</dbReference>
<dbReference type="EMBL" id="CAJNRF010004210">
    <property type="protein sequence ID" value="CAF2057376.1"/>
    <property type="molecule type" value="Genomic_DNA"/>
</dbReference>
<dbReference type="Proteomes" id="UP000663842">
    <property type="component" value="Unassembled WGS sequence"/>
</dbReference>
<name>A0A816Q8E0_9BILA</name>
<evidence type="ECO:0000313" key="9">
    <source>
        <dbReference type="Proteomes" id="UP000663866"/>
    </source>
</evidence>
<comment type="caution">
    <text evidence="2">The sequence shown here is derived from an EMBL/GenBank/DDBJ whole genome shotgun (WGS) entry which is preliminary data.</text>
</comment>
<reference evidence="2" key="1">
    <citation type="submission" date="2021-02" db="EMBL/GenBank/DDBJ databases">
        <authorList>
            <person name="Nowell W R."/>
        </authorList>
    </citation>
    <scope>NUCLEOTIDE SEQUENCE</scope>
</reference>
<dbReference type="Proteomes" id="UP000663887">
    <property type="component" value="Unassembled WGS sequence"/>
</dbReference>
<dbReference type="EMBL" id="CAJOBI010001704">
    <property type="protein sequence ID" value="CAF3895397.1"/>
    <property type="molecule type" value="Genomic_DNA"/>
</dbReference>
<keyword evidence="9" id="KW-1185">Reference proteome</keyword>
<sequence length="83" mass="9500">MQKYPSKSSLADSTTSVRITKTSHTHVIIQTEYGDKDDMKYILLPIQNLLRFGRPLKTNDVVTYKLDLRSRGTNRGKIVLFGE</sequence>
<dbReference type="Proteomes" id="UP000676336">
    <property type="component" value="Unassembled WGS sequence"/>
</dbReference>
<dbReference type="Proteomes" id="UP000681967">
    <property type="component" value="Unassembled WGS sequence"/>
</dbReference>
<evidence type="ECO:0000313" key="3">
    <source>
        <dbReference type="EMBL" id="CAF2158055.1"/>
    </source>
</evidence>
<accession>A0A816Q8E0</accession>
<evidence type="ECO:0000313" key="5">
    <source>
        <dbReference type="EMBL" id="CAF3896177.1"/>
    </source>
</evidence>
<dbReference type="AlphaFoldDB" id="A0A816Q8E0"/>
<evidence type="ECO:0000313" key="4">
    <source>
        <dbReference type="EMBL" id="CAF3895397.1"/>
    </source>
</evidence>
<dbReference type="Proteomes" id="UP000663855">
    <property type="component" value="Unassembled WGS sequence"/>
</dbReference>
<dbReference type="EMBL" id="CAJNOV010003997">
    <property type="protein sequence ID" value="CAF1159393.1"/>
    <property type="molecule type" value="Genomic_DNA"/>
</dbReference>
<dbReference type="EMBL" id="CAJOBF010004105">
    <property type="protein sequence ID" value="CAF4124079.1"/>
    <property type="molecule type" value="Genomic_DNA"/>
</dbReference>
<protein>
    <submittedName>
        <fullName evidence="2">Uncharacterized protein</fullName>
    </submittedName>
</protein>
<evidence type="ECO:0000313" key="6">
    <source>
        <dbReference type="EMBL" id="CAF4114013.1"/>
    </source>
</evidence>